<organism evidence="1 2">
    <name type="scientific">Stereocaulon virgatum</name>
    <dbReference type="NCBI Taxonomy" id="373712"/>
    <lineage>
        <taxon>Eukaryota</taxon>
        <taxon>Fungi</taxon>
        <taxon>Dikarya</taxon>
        <taxon>Ascomycota</taxon>
        <taxon>Pezizomycotina</taxon>
        <taxon>Lecanoromycetes</taxon>
        <taxon>OSLEUM clade</taxon>
        <taxon>Lecanoromycetidae</taxon>
        <taxon>Lecanorales</taxon>
        <taxon>Lecanorineae</taxon>
        <taxon>Stereocaulaceae</taxon>
        <taxon>Stereocaulon</taxon>
    </lineage>
</organism>
<proteinExistence type="predicted"/>
<name>A0ABR4AQP6_9LECA</name>
<reference evidence="1 2" key="1">
    <citation type="submission" date="2024-09" db="EMBL/GenBank/DDBJ databases">
        <title>Rethinking Asexuality: The Enigmatic Case of Functional Sexual Genes in Lepraria (Stereocaulaceae).</title>
        <authorList>
            <person name="Doellman M."/>
            <person name="Sun Y."/>
            <person name="Barcenas-Pena A."/>
            <person name="Lumbsch H.T."/>
            <person name="Grewe F."/>
        </authorList>
    </citation>
    <scope>NUCLEOTIDE SEQUENCE [LARGE SCALE GENOMIC DNA]</scope>
    <source>
        <strain evidence="1 2">Mercado 3170</strain>
    </source>
</reference>
<dbReference type="Pfam" id="PF12520">
    <property type="entry name" value="DUF3723"/>
    <property type="match status" value="1"/>
</dbReference>
<dbReference type="EMBL" id="JBEFKJ010000003">
    <property type="protein sequence ID" value="KAL2047102.1"/>
    <property type="molecule type" value="Genomic_DNA"/>
</dbReference>
<evidence type="ECO:0000313" key="2">
    <source>
        <dbReference type="Proteomes" id="UP001590950"/>
    </source>
</evidence>
<protein>
    <submittedName>
        <fullName evidence="1">Uncharacterized protein</fullName>
    </submittedName>
</protein>
<evidence type="ECO:0000313" key="1">
    <source>
        <dbReference type="EMBL" id="KAL2047102.1"/>
    </source>
</evidence>
<accession>A0ABR4AQP6</accession>
<dbReference type="InterPro" id="IPR022198">
    <property type="entry name" value="DUF3723"/>
</dbReference>
<comment type="caution">
    <text evidence="1">The sequence shown here is derived from an EMBL/GenBank/DDBJ whole genome shotgun (WGS) entry which is preliminary data.</text>
</comment>
<gene>
    <name evidence="1" type="ORF">N7G274_001121</name>
</gene>
<keyword evidence="2" id="KW-1185">Reference proteome</keyword>
<sequence>MELRAALRDNLLSARLLSDGDIFLRIRTAHLRRDSLNKREWLQKIGKDDRECILSLERDARRDDTLMPFSDALDALVPFRGLWSAFQVDQLPALRAQRCLEEMTRYLLRTRATWQLIVGATYSHVDVHTVQTLQGRCPSGSTEDRRHIETQIKEGRIFPGVESRSGRSQLLKNIATVPYTITSFHTLFEDVKSLEPCSSLLRDIIPPDLRGSISQSMDRIHNGQTNFRYELADGSFAFKVEKSSSVAR</sequence>
<dbReference type="Proteomes" id="UP001590950">
    <property type="component" value="Unassembled WGS sequence"/>
</dbReference>